<dbReference type="RefSeq" id="WP_138366541.1">
    <property type="nucleotide sequence ID" value="NZ_VCEJ01000004.1"/>
</dbReference>
<keyword evidence="1" id="KW-0808">Transferase</keyword>
<proteinExistence type="predicted"/>
<gene>
    <name evidence="1" type="ORF">FEN17_17120</name>
</gene>
<accession>A0A5R9KYK8</accession>
<dbReference type="GO" id="GO:0016740">
    <property type="term" value="F:transferase activity"/>
    <property type="evidence" value="ECO:0007669"/>
    <property type="project" value="UniProtKB-KW"/>
</dbReference>
<dbReference type="OrthoDB" id="637487at2"/>
<reference evidence="1 2" key="1">
    <citation type="submission" date="2019-05" db="EMBL/GenBank/DDBJ databases">
        <authorList>
            <person name="Qu J.-H."/>
        </authorList>
    </citation>
    <scope>NUCLEOTIDE SEQUENCE [LARGE SCALE GENOMIC DNA]</scope>
    <source>
        <strain evidence="1 2">T17</strain>
    </source>
</reference>
<dbReference type="InterPro" id="IPR039498">
    <property type="entry name" value="NTP_transf_5"/>
</dbReference>
<evidence type="ECO:0000313" key="2">
    <source>
        <dbReference type="Proteomes" id="UP000306402"/>
    </source>
</evidence>
<dbReference type="Pfam" id="PF14907">
    <property type="entry name" value="NTP_transf_5"/>
    <property type="match status" value="1"/>
</dbReference>
<evidence type="ECO:0000313" key="1">
    <source>
        <dbReference type="EMBL" id="TLV01170.1"/>
    </source>
</evidence>
<protein>
    <submittedName>
        <fullName evidence="1">Nucleotidyltransferase family protein</fullName>
    </submittedName>
</protein>
<sequence>MNKVSPELSLLINACLDTKPDNSIENLDTAQLAKFLHYHRVRPQLLAFLHRNELNIGINEALAAECQKITILNLMLAREVLRITDQLQRDHIPCFAYKGILWAQWLFDNVGHREAGDIDLLVAEADILRATAALKEEGEYKPDTYREFLLSEPNIRKAFFGTDYHVLLQRELDSIVVELHWQIAYPRLGYDFPRSEWDVHSKTYQVARGNLKGFDNEYQFLLLLVHHGGKEKWSNLKYMADLAAYMNRYGDVTDWKKVFRLAGEKNILTLLTWSLGILKALGMPWRATWPDKIPNTDVSQLLEVWAAMPSQPANSTIPYFKQSLAMHDGLVGKSKVVVSHLKYASNWKLLLHKARWYRRNS</sequence>
<keyword evidence="2" id="KW-1185">Reference proteome</keyword>
<organism evidence="1 2">
    <name type="scientific">Dyadobacter luticola</name>
    <dbReference type="NCBI Taxonomy" id="1979387"/>
    <lineage>
        <taxon>Bacteria</taxon>
        <taxon>Pseudomonadati</taxon>
        <taxon>Bacteroidota</taxon>
        <taxon>Cytophagia</taxon>
        <taxon>Cytophagales</taxon>
        <taxon>Spirosomataceae</taxon>
        <taxon>Dyadobacter</taxon>
    </lineage>
</organism>
<name>A0A5R9KYK8_9BACT</name>
<dbReference type="EMBL" id="VCEJ01000004">
    <property type="protein sequence ID" value="TLV01170.1"/>
    <property type="molecule type" value="Genomic_DNA"/>
</dbReference>
<comment type="caution">
    <text evidence="1">The sequence shown here is derived from an EMBL/GenBank/DDBJ whole genome shotgun (WGS) entry which is preliminary data.</text>
</comment>
<dbReference type="Proteomes" id="UP000306402">
    <property type="component" value="Unassembled WGS sequence"/>
</dbReference>
<dbReference type="AlphaFoldDB" id="A0A5R9KYK8"/>